<dbReference type="PANTHER" id="PTHR21529">
    <property type="entry name" value="MAMMARY TURMOR VIRUS RECEPTOR HOMOLOG 1, 2 MTVR1, 2"/>
    <property type="match status" value="1"/>
</dbReference>
<protein>
    <submittedName>
        <fullName evidence="1">Uncharacterized protein</fullName>
    </submittedName>
</protein>
<name>A0AA41S795_PAPNU</name>
<proteinExistence type="predicted"/>
<evidence type="ECO:0000313" key="1">
    <source>
        <dbReference type="EMBL" id="MCL7031201.1"/>
    </source>
</evidence>
<dbReference type="PANTHER" id="PTHR21529:SF4">
    <property type="entry name" value="TPR AND ANKYRIN REPEAT-CONTAINING PROTEIN 1"/>
    <property type="match status" value="1"/>
</dbReference>
<keyword evidence="2" id="KW-1185">Reference proteome</keyword>
<dbReference type="InterPro" id="IPR039904">
    <property type="entry name" value="TRANK1"/>
</dbReference>
<evidence type="ECO:0000313" key="2">
    <source>
        <dbReference type="Proteomes" id="UP001177140"/>
    </source>
</evidence>
<dbReference type="AlphaFoldDB" id="A0AA41S795"/>
<reference evidence="1" key="1">
    <citation type="submission" date="2022-03" db="EMBL/GenBank/DDBJ databases">
        <title>A functionally conserved STORR gene fusion in Papaver species that diverged 16.8 million years ago.</title>
        <authorList>
            <person name="Catania T."/>
        </authorList>
    </citation>
    <scope>NUCLEOTIDE SEQUENCE</scope>
    <source>
        <strain evidence="1">S-191538</strain>
    </source>
</reference>
<accession>A0AA41S795</accession>
<gene>
    <name evidence="1" type="ORF">MKW94_000318</name>
</gene>
<organism evidence="1 2">
    <name type="scientific">Papaver nudicaule</name>
    <name type="common">Iceland poppy</name>
    <dbReference type="NCBI Taxonomy" id="74823"/>
    <lineage>
        <taxon>Eukaryota</taxon>
        <taxon>Viridiplantae</taxon>
        <taxon>Streptophyta</taxon>
        <taxon>Embryophyta</taxon>
        <taxon>Tracheophyta</taxon>
        <taxon>Spermatophyta</taxon>
        <taxon>Magnoliopsida</taxon>
        <taxon>Ranunculales</taxon>
        <taxon>Papaveraceae</taxon>
        <taxon>Papaveroideae</taxon>
        <taxon>Papaver</taxon>
    </lineage>
</organism>
<dbReference type="Proteomes" id="UP001177140">
    <property type="component" value="Unassembled WGS sequence"/>
</dbReference>
<comment type="caution">
    <text evidence="1">The sequence shown here is derived from an EMBL/GenBank/DDBJ whole genome shotgun (WGS) entry which is preliminary data.</text>
</comment>
<dbReference type="EMBL" id="JAJJMA010109726">
    <property type="protein sequence ID" value="MCL7031201.1"/>
    <property type="molecule type" value="Genomic_DNA"/>
</dbReference>
<sequence length="557" mass="63571">MDVHQFVSAARSYWVFEVTCLGMNVLEKLNALHQFYVENSISMLSQATTSLHMLEVIKGLMEPKVLDWKAPKALLEYTASSRQRIFESACPPDSKMGFSEDMIKLRKSEFCMEIIKEIMMEIFSSDKKLSLGQIWKVVMLIFVYGSLPVELYQVIANRSDLSRHWKSFFEQFKDSIDSGIVRSSFLLQIKNSLGKTFFPNLRKLSSYISPFHFTYLLERFLYLASSWKSTFFMTKSSLLETLTCENFKLNSISELGTDTSLKAELSSLEVFLLGFGHDILSRKKDTLEWLKKTDGAAKKAYSSLVLRLFIYVCLVCINAENHSDLLCELLVKDDISSFLPVVFRDILDLARPLRYSFGGVSMKVDYNRLSKAFAKVLKIIENPLVVLYIGGRPTFSCVDAIFVDMELILCREDLLNVLYLKGTECVQQDSVIEFETKHLGDENVSSCIIESNIHSSQPSSSFIEEEQVMENGHEDICDLQGGYKTVWHGCDLSSLDKSAMKFNTELLIRVLDAEITKLNLNATSGTEDLKFVIEAENTIDKLKQFLIAHAFKIWHAY</sequence>